<dbReference type="InterPro" id="IPR036249">
    <property type="entry name" value="Thioredoxin-like_sf"/>
</dbReference>
<proteinExistence type="inferred from homology"/>
<dbReference type="PANTHER" id="PTHR10430:SF16">
    <property type="entry name" value="PEROXIREDOXIN-5, MITOCHONDRIAL"/>
    <property type="match status" value="1"/>
</dbReference>
<gene>
    <name evidence="8" type="ORF">TA5114_00508</name>
</gene>
<evidence type="ECO:0000256" key="5">
    <source>
        <dbReference type="PIRSR" id="PIRSR637944-1"/>
    </source>
</evidence>
<protein>
    <recommendedName>
        <fullName evidence="6">Glutathione-dependent peroxiredoxin</fullName>
        <ecNumber evidence="6">1.11.1.27</ecNumber>
    </recommendedName>
</protein>
<evidence type="ECO:0000256" key="3">
    <source>
        <dbReference type="ARBA" id="ARBA00023002"/>
    </source>
</evidence>
<evidence type="ECO:0000313" key="8">
    <source>
        <dbReference type="EMBL" id="CUK24722.1"/>
    </source>
</evidence>
<dbReference type="Gene3D" id="3.40.30.10">
    <property type="entry name" value="Glutaredoxin"/>
    <property type="match status" value="1"/>
</dbReference>
<evidence type="ECO:0000256" key="1">
    <source>
        <dbReference type="ARBA" id="ARBA00022559"/>
    </source>
</evidence>
<dbReference type="Proteomes" id="UP000051184">
    <property type="component" value="Unassembled WGS sequence"/>
</dbReference>
<dbReference type="GO" id="GO:0042744">
    <property type="term" value="P:hydrogen peroxide catabolic process"/>
    <property type="evidence" value="ECO:0007669"/>
    <property type="project" value="TreeGrafter"/>
</dbReference>
<comment type="function">
    <text evidence="6">Thiol-specific peroxidase that catalyzes the reduction of hydrogen peroxide and organic hydroperoxides to water and alcohols, respectively. Plays a role in cell protection against oxidative stress by detoxifying peroxides.</text>
</comment>
<dbReference type="PROSITE" id="PS51352">
    <property type="entry name" value="THIOREDOXIN_2"/>
    <property type="match status" value="1"/>
</dbReference>
<dbReference type="InterPro" id="IPR013740">
    <property type="entry name" value="Redoxin"/>
</dbReference>
<keyword evidence="1 6" id="KW-0575">Peroxidase</keyword>
<dbReference type="PANTHER" id="PTHR10430">
    <property type="entry name" value="PEROXIREDOXIN"/>
    <property type="match status" value="1"/>
</dbReference>
<dbReference type="GO" id="GO:0005737">
    <property type="term" value="C:cytoplasm"/>
    <property type="evidence" value="ECO:0007669"/>
    <property type="project" value="TreeGrafter"/>
</dbReference>
<keyword evidence="2 6" id="KW-0049">Antioxidant</keyword>
<dbReference type="STRING" id="1715691.TA5113_00268"/>
<dbReference type="EC" id="1.11.1.27" evidence="6"/>
<dbReference type="GO" id="GO:0008379">
    <property type="term" value="F:thioredoxin peroxidase activity"/>
    <property type="evidence" value="ECO:0007669"/>
    <property type="project" value="InterPro"/>
</dbReference>
<dbReference type="FunFam" id="3.40.30.10:FF:000020">
    <property type="entry name" value="Peroxiredoxin"/>
    <property type="match status" value="1"/>
</dbReference>
<evidence type="ECO:0000313" key="9">
    <source>
        <dbReference type="Proteomes" id="UP000051184"/>
    </source>
</evidence>
<dbReference type="GO" id="GO:0034599">
    <property type="term" value="P:cellular response to oxidative stress"/>
    <property type="evidence" value="ECO:0007669"/>
    <property type="project" value="InterPro"/>
</dbReference>
<reference evidence="9" key="1">
    <citation type="submission" date="2015-09" db="EMBL/GenBank/DDBJ databases">
        <authorList>
            <person name="Rodrigo-Torres Lidia"/>
            <person name="Arahal R.David."/>
        </authorList>
    </citation>
    <scope>NUCLEOTIDE SEQUENCE [LARGE SCALE GENOMIC DNA]</scope>
    <source>
        <strain evidence="9">CECT 5114</strain>
    </source>
</reference>
<keyword evidence="4 6" id="KW-0676">Redox-active center</keyword>
<evidence type="ECO:0000256" key="4">
    <source>
        <dbReference type="ARBA" id="ARBA00023284"/>
    </source>
</evidence>
<comment type="similarity">
    <text evidence="6">Belongs to the peroxiredoxin family. Prx5 subfamily.</text>
</comment>
<dbReference type="CDD" id="cd03013">
    <property type="entry name" value="PRX5_like"/>
    <property type="match status" value="1"/>
</dbReference>
<dbReference type="RefSeq" id="WP_058313703.1">
    <property type="nucleotide sequence ID" value="NZ_CYTO01000004.1"/>
</dbReference>
<organism evidence="8 9">
    <name type="scientific">Cognatishimia activa</name>
    <dbReference type="NCBI Taxonomy" id="1715691"/>
    <lineage>
        <taxon>Bacteria</taxon>
        <taxon>Pseudomonadati</taxon>
        <taxon>Pseudomonadota</taxon>
        <taxon>Alphaproteobacteria</taxon>
        <taxon>Rhodobacterales</taxon>
        <taxon>Paracoccaceae</taxon>
        <taxon>Cognatishimia</taxon>
    </lineage>
</organism>
<keyword evidence="9" id="KW-1185">Reference proteome</keyword>
<dbReference type="GO" id="GO:0045454">
    <property type="term" value="P:cell redox homeostasis"/>
    <property type="evidence" value="ECO:0007669"/>
    <property type="project" value="TreeGrafter"/>
</dbReference>
<feature type="domain" description="Thioredoxin" evidence="7">
    <location>
        <begin position="3"/>
        <end position="162"/>
    </location>
</feature>
<dbReference type="InterPro" id="IPR013766">
    <property type="entry name" value="Thioredoxin_domain"/>
</dbReference>
<keyword evidence="3 6" id="KW-0560">Oxidoreductase</keyword>
<feature type="active site" description="Cysteine sulfenic acid (-SOH) intermediate" evidence="5">
    <location>
        <position position="49"/>
    </location>
</feature>
<dbReference type="InterPro" id="IPR037944">
    <property type="entry name" value="PRX5-like"/>
</dbReference>
<comment type="catalytic activity">
    <reaction evidence="6">
        <text>a hydroperoxide + 2 glutathione = an alcohol + glutathione disulfide + H2O</text>
        <dbReference type="Rhea" id="RHEA:62632"/>
        <dbReference type="ChEBI" id="CHEBI:15377"/>
        <dbReference type="ChEBI" id="CHEBI:30879"/>
        <dbReference type="ChEBI" id="CHEBI:35924"/>
        <dbReference type="ChEBI" id="CHEBI:57925"/>
        <dbReference type="ChEBI" id="CHEBI:58297"/>
        <dbReference type="EC" id="1.11.1.27"/>
    </reaction>
</comment>
<dbReference type="AlphaFoldDB" id="A0A0P1J3J4"/>
<evidence type="ECO:0000256" key="2">
    <source>
        <dbReference type="ARBA" id="ARBA00022862"/>
    </source>
</evidence>
<evidence type="ECO:0000256" key="6">
    <source>
        <dbReference type="RuleBase" id="RU366011"/>
    </source>
</evidence>
<dbReference type="Pfam" id="PF08534">
    <property type="entry name" value="Redoxin"/>
    <property type="match status" value="1"/>
</dbReference>
<evidence type="ECO:0000259" key="7">
    <source>
        <dbReference type="PROSITE" id="PS51352"/>
    </source>
</evidence>
<dbReference type="EMBL" id="CYUE01000002">
    <property type="protein sequence ID" value="CUK24722.1"/>
    <property type="molecule type" value="Genomic_DNA"/>
</dbReference>
<sequence>MSISVGDSLPGATLSTMGADGPETVDFGAMTKGRKVVLFGLPGAFTGTCDAAHLPSFMRTADAFKEKGVEEIICVSVNDPFVMKRWDESAGASEAGITMLADPQSELTKALGLNFTVEPLGFYDRCQRFALLAEDGDVKVMNLEEQAGVCGISSGEELLEQV</sequence>
<dbReference type="OrthoDB" id="9800621at2"/>
<accession>A0A0P1J3J4</accession>
<name>A0A0P1J3J4_9RHOB</name>
<dbReference type="SUPFAM" id="SSF52833">
    <property type="entry name" value="Thioredoxin-like"/>
    <property type="match status" value="1"/>
</dbReference>